<evidence type="ECO:0000313" key="3">
    <source>
        <dbReference type="Proteomes" id="UP000219338"/>
    </source>
</evidence>
<dbReference type="STRING" id="47428.A0A284S4B4"/>
<organism evidence="2 3">
    <name type="scientific">Armillaria ostoyae</name>
    <name type="common">Armillaria root rot fungus</name>
    <dbReference type="NCBI Taxonomy" id="47428"/>
    <lineage>
        <taxon>Eukaryota</taxon>
        <taxon>Fungi</taxon>
        <taxon>Dikarya</taxon>
        <taxon>Basidiomycota</taxon>
        <taxon>Agaricomycotina</taxon>
        <taxon>Agaricomycetes</taxon>
        <taxon>Agaricomycetidae</taxon>
        <taxon>Agaricales</taxon>
        <taxon>Marasmiineae</taxon>
        <taxon>Physalacriaceae</taxon>
        <taxon>Armillaria</taxon>
    </lineage>
</organism>
<dbReference type="SUPFAM" id="SSF52047">
    <property type="entry name" value="RNI-like"/>
    <property type="match status" value="1"/>
</dbReference>
<reference evidence="3" key="1">
    <citation type="journal article" date="2017" name="Nat. Ecol. Evol.">
        <title>Genome expansion and lineage-specific genetic innovations in the forest pathogenic fungi Armillaria.</title>
        <authorList>
            <person name="Sipos G."/>
            <person name="Prasanna A.N."/>
            <person name="Walter M.C."/>
            <person name="O'Connor E."/>
            <person name="Balint B."/>
            <person name="Krizsan K."/>
            <person name="Kiss B."/>
            <person name="Hess J."/>
            <person name="Varga T."/>
            <person name="Slot J."/>
            <person name="Riley R."/>
            <person name="Boka B."/>
            <person name="Rigling D."/>
            <person name="Barry K."/>
            <person name="Lee J."/>
            <person name="Mihaltcheva S."/>
            <person name="LaButti K."/>
            <person name="Lipzen A."/>
            <person name="Waldron R."/>
            <person name="Moloney N.M."/>
            <person name="Sperisen C."/>
            <person name="Kredics L."/>
            <person name="Vagvoelgyi C."/>
            <person name="Patrignani A."/>
            <person name="Fitzpatrick D."/>
            <person name="Nagy I."/>
            <person name="Doyle S."/>
            <person name="Anderson J.B."/>
            <person name="Grigoriev I.V."/>
            <person name="Gueldener U."/>
            <person name="Muensterkoetter M."/>
            <person name="Nagy L.G."/>
        </authorList>
    </citation>
    <scope>NUCLEOTIDE SEQUENCE [LARGE SCALE GENOMIC DNA]</scope>
    <source>
        <strain evidence="3">C18/9</strain>
    </source>
</reference>
<dbReference type="Proteomes" id="UP000219338">
    <property type="component" value="Unassembled WGS sequence"/>
</dbReference>
<evidence type="ECO:0000256" key="1">
    <source>
        <dbReference type="SAM" id="MobiDB-lite"/>
    </source>
</evidence>
<protein>
    <recommendedName>
        <fullName evidence="4">F-box domain-containing protein</fullName>
    </recommendedName>
</protein>
<evidence type="ECO:0008006" key="4">
    <source>
        <dbReference type="Google" id="ProtNLM"/>
    </source>
</evidence>
<dbReference type="EMBL" id="FUEG01000031">
    <property type="protein sequence ID" value="SJL15853.1"/>
    <property type="molecule type" value="Genomic_DNA"/>
</dbReference>
<name>A0A284S4B4_ARMOS</name>
<dbReference type="Gene3D" id="3.80.10.10">
    <property type="entry name" value="Ribonuclease Inhibitor"/>
    <property type="match status" value="1"/>
</dbReference>
<dbReference type="AlphaFoldDB" id="A0A284S4B4"/>
<dbReference type="OrthoDB" id="3365698at2759"/>
<sequence length="312" mass="35460">MNLPPSTVAAFSGNVFARLRELVMRIKDTTPSSERSLVVDTFRSAVHLRSFQSRGNAHPCVVFRLPWSNLTAYTCDDSSDKHNWTAMKQLKSAKRLSLYCGSSKASPSSPITFPTVQDLVVEETGFSHSGAIAHILRFIVLPSLSYLTLNFPHDRIIHFPTTATSSAHLKTLDLACNFIHDPQNITHFLHFLHVVDRVENLYLRTTNLPDDLLVGLTMKSDQELILPTLRNLTFSPRFPLVNAKPFFDMLESRFKGAVETRKEESTDEVSGRLESDREHPPRRTFLENIRFASCSKVPFEAAEDVKRWKDMR</sequence>
<feature type="region of interest" description="Disordered" evidence="1">
    <location>
        <begin position="260"/>
        <end position="281"/>
    </location>
</feature>
<evidence type="ECO:0000313" key="2">
    <source>
        <dbReference type="EMBL" id="SJL15853.1"/>
    </source>
</evidence>
<keyword evidence="3" id="KW-1185">Reference proteome</keyword>
<dbReference type="InterPro" id="IPR032675">
    <property type="entry name" value="LRR_dom_sf"/>
</dbReference>
<accession>A0A284S4B4</accession>
<proteinExistence type="predicted"/>
<gene>
    <name evidence="2" type="ORF">ARMOST_19359</name>
</gene>